<feature type="chain" id="PRO_5008544032" description="Outer membrane protein beta-barrel domain-containing protein" evidence="1">
    <location>
        <begin position="24"/>
        <end position="211"/>
    </location>
</feature>
<dbReference type="Proteomes" id="UP000094147">
    <property type="component" value="Chromosome"/>
</dbReference>
<dbReference type="OrthoDB" id="6192628at2"/>
<dbReference type="SUPFAM" id="SSF56935">
    <property type="entry name" value="Porins"/>
    <property type="match status" value="1"/>
</dbReference>
<feature type="signal peptide" evidence="1">
    <location>
        <begin position="1"/>
        <end position="23"/>
    </location>
</feature>
<dbReference type="KEGG" id="ksd:KS2013_599"/>
<evidence type="ECO:0000313" key="2">
    <source>
        <dbReference type="EMBL" id="AOE49323.1"/>
    </source>
</evidence>
<keyword evidence="3" id="KW-1185">Reference proteome</keyword>
<dbReference type="EMBL" id="CP012418">
    <property type="protein sequence ID" value="AOE49323.1"/>
    <property type="molecule type" value="Genomic_DNA"/>
</dbReference>
<protein>
    <recommendedName>
        <fullName evidence="4">Outer membrane protein beta-barrel domain-containing protein</fullName>
    </recommendedName>
</protein>
<keyword evidence="1" id="KW-0732">Signal</keyword>
<evidence type="ECO:0008006" key="4">
    <source>
        <dbReference type="Google" id="ProtNLM"/>
    </source>
</evidence>
<evidence type="ECO:0000313" key="3">
    <source>
        <dbReference type="Proteomes" id="UP000094147"/>
    </source>
</evidence>
<dbReference type="STRING" id="1144748.KS2013_599"/>
<gene>
    <name evidence="2" type="ORF">KS2013_599</name>
</gene>
<proteinExistence type="predicted"/>
<name>A0A1B3B955_9GAMM</name>
<accession>A0A1B3B955</accession>
<sequence length="211" mass="23763" precursor="true">MNKLLTTTAMALGLVLAGVSAKASDKINYEFIEMGFLHSEGELTSDKSGYQFNISQAFNETWYTRAAVRSQSADVYVTGLTTSVTSKDYTIAVGFHLPSSRTDDFYTEIGYLKFDGSDIVSASTYGNDEEGFMVETGFRGRLSPDWEYKIYAGYKDYDYSKYVDEDLHEDSNSTFYGIESRYYLSKQWSLGVTLSEEITGLTSGLNFRYNL</sequence>
<evidence type="ECO:0000256" key="1">
    <source>
        <dbReference type="SAM" id="SignalP"/>
    </source>
</evidence>
<reference evidence="3" key="1">
    <citation type="submission" date="2015-08" db="EMBL/GenBank/DDBJ databases">
        <authorList>
            <person name="Kim K.M."/>
        </authorList>
    </citation>
    <scope>NUCLEOTIDE SEQUENCE [LARGE SCALE GENOMIC DNA]</scope>
    <source>
        <strain evidence="3">KCTC 23892</strain>
    </source>
</reference>
<dbReference type="RefSeq" id="WP_083217768.1">
    <property type="nucleotide sequence ID" value="NZ_CP012418.1"/>
</dbReference>
<dbReference type="AlphaFoldDB" id="A0A1B3B955"/>
<organism evidence="2 3">
    <name type="scientific">Kangiella sediminilitoris</name>
    <dbReference type="NCBI Taxonomy" id="1144748"/>
    <lineage>
        <taxon>Bacteria</taxon>
        <taxon>Pseudomonadati</taxon>
        <taxon>Pseudomonadota</taxon>
        <taxon>Gammaproteobacteria</taxon>
        <taxon>Kangiellales</taxon>
        <taxon>Kangiellaceae</taxon>
        <taxon>Kangiella</taxon>
    </lineage>
</organism>